<dbReference type="AlphaFoldDB" id="A0AAV4QHV9"/>
<reference evidence="1 2" key="1">
    <citation type="submission" date="2021-06" db="EMBL/GenBank/DDBJ databases">
        <title>Caerostris extrusa draft genome.</title>
        <authorList>
            <person name="Kono N."/>
            <person name="Arakawa K."/>
        </authorList>
    </citation>
    <scope>NUCLEOTIDE SEQUENCE [LARGE SCALE GENOMIC DNA]</scope>
</reference>
<proteinExistence type="predicted"/>
<gene>
    <name evidence="1" type="ORF">CEXT_293541</name>
</gene>
<protein>
    <submittedName>
        <fullName evidence="1">Uncharacterized protein</fullName>
    </submittedName>
</protein>
<keyword evidence="2" id="KW-1185">Reference proteome</keyword>
<evidence type="ECO:0000313" key="1">
    <source>
        <dbReference type="EMBL" id="GIY07926.1"/>
    </source>
</evidence>
<comment type="caution">
    <text evidence="1">The sequence shown here is derived from an EMBL/GenBank/DDBJ whole genome shotgun (WGS) entry which is preliminary data.</text>
</comment>
<dbReference type="EMBL" id="BPLR01006176">
    <property type="protein sequence ID" value="GIY07926.1"/>
    <property type="molecule type" value="Genomic_DNA"/>
</dbReference>
<dbReference type="Proteomes" id="UP001054945">
    <property type="component" value="Unassembled WGS sequence"/>
</dbReference>
<name>A0AAV4QHV9_CAEEX</name>
<evidence type="ECO:0000313" key="2">
    <source>
        <dbReference type="Proteomes" id="UP001054945"/>
    </source>
</evidence>
<accession>A0AAV4QHV9</accession>
<organism evidence="1 2">
    <name type="scientific">Caerostris extrusa</name>
    <name type="common">Bark spider</name>
    <name type="synonym">Caerostris bankana</name>
    <dbReference type="NCBI Taxonomy" id="172846"/>
    <lineage>
        <taxon>Eukaryota</taxon>
        <taxon>Metazoa</taxon>
        <taxon>Ecdysozoa</taxon>
        <taxon>Arthropoda</taxon>
        <taxon>Chelicerata</taxon>
        <taxon>Arachnida</taxon>
        <taxon>Araneae</taxon>
        <taxon>Araneomorphae</taxon>
        <taxon>Entelegynae</taxon>
        <taxon>Araneoidea</taxon>
        <taxon>Araneidae</taxon>
        <taxon>Caerostris</taxon>
    </lineage>
</organism>
<sequence>MEITYSFHGQFISISFRQDAALSDSRKSCRKVCCWRCVVDCATDGSQISRVVETDHRDDGPKPFATIQKPLF</sequence>